<evidence type="ECO:0000313" key="3">
    <source>
        <dbReference type="EMBL" id="KAG6589590.1"/>
    </source>
</evidence>
<proteinExistence type="inferred from homology"/>
<dbReference type="EMBL" id="JAGKQH010000010">
    <property type="protein sequence ID" value="KAG6589590.1"/>
    <property type="molecule type" value="Genomic_DNA"/>
</dbReference>
<comment type="function">
    <text evidence="1">Dirigent proteins impart stereoselectivity on the phenoxy radical-coupling reaction, yielding optically active lignans from two molecules of coniferyl alcohol in the biosynthesis of lignans, flavonolignans, and alkaloids and thus plays a central role in plant secondary metabolism.</text>
</comment>
<feature type="non-terminal residue" evidence="3">
    <location>
        <position position="1"/>
    </location>
</feature>
<dbReference type="GO" id="GO:0048046">
    <property type="term" value="C:apoplast"/>
    <property type="evidence" value="ECO:0007669"/>
    <property type="project" value="UniProtKB-SubCell"/>
</dbReference>
<protein>
    <recommendedName>
        <fullName evidence="1">Dirigent protein</fullName>
    </recommendedName>
</protein>
<keyword evidence="1" id="KW-0052">Apoplast</keyword>
<dbReference type="InterPro" id="IPR004265">
    <property type="entry name" value="Dirigent"/>
</dbReference>
<reference evidence="3 4" key="1">
    <citation type="journal article" date="2021" name="Hortic Res">
        <title>The domestication of Cucurbita argyrosperma as revealed by the genome of its wild relative.</title>
        <authorList>
            <person name="Barrera-Redondo J."/>
            <person name="Sanchez-de la Vega G."/>
            <person name="Aguirre-Liguori J.A."/>
            <person name="Castellanos-Morales G."/>
            <person name="Gutierrez-Guerrero Y.T."/>
            <person name="Aguirre-Dugua X."/>
            <person name="Aguirre-Planter E."/>
            <person name="Tenaillon M.I."/>
            <person name="Lira-Saade R."/>
            <person name="Eguiarte L.E."/>
        </authorList>
    </citation>
    <scope>NUCLEOTIDE SEQUENCE [LARGE SCALE GENOMIC DNA]</scope>
    <source>
        <strain evidence="3">JBR-2021</strain>
    </source>
</reference>
<feature type="signal peptide" evidence="1">
    <location>
        <begin position="1"/>
        <end position="20"/>
    </location>
</feature>
<feature type="chain" id="PRO_5043103711" description="Dirigent protein" evidence="1">
    <location>
        <begin position="21"/>
        <end position="148"/>
    </location>
</feature>
<keyword evidence="1" id="KW-0732">Signal</keyword>
<keyword evidence="1" id="KW-0964">Secreted</keyword>
<dbReference type="AlphaFoldDB" id="A0AAV6MZT3"/>
<comment type="similarity">
    <text evidence="1">Belongs to the plant dirigent protein family.</text>
</comment>
<gene>
    <name evidence="3" type="primary">DIR15</name>
    <name evidence="3" type="ORF">SDJN03_15013</name>
</gene>
<name>A0AAV6MZT3_9ROSI</name>
<accession>A0AAV6MZT3</accession>
<dbReference type="Pfam" id="PF03018">
    <property type="entry name" value="Dirigent"/>
    <property type="match status" value="1"/>
</dbReference>
<comment type="subunit">
    <text evidence="1">Homodimer.</text>
</comment>
<evidence type="ECO:0000313" key="4">
    <source>
        <dbReference type="Proteomes" id="UP000685013"/>
    </source>
</evidence>
<sequence length="148" mass="16365">MAASSKILLISMAILLVVEALNLNVTRIQFYMHDIVSGPNTTGIQVARRRTNYTGSDPIAAMFGSIFMMDYPLTVAPGLGLDVDWACSGDLCNVVATKGVQPFDDANLRNDRWTVPRQLVQRRRPESHHERTPGNASDRWDGDFPACS</sequence>
<comment type="caution">
    <text evidence="3">The sequence shown here is derived from an EMBL/GenBank/DDBJ whole genome shotgun (WGS) entry which is preliminary data.</text>
</comment>
<comment type="subcellular location">
    <subcellularLocation>
        <location evidence="1">Secreted</location>
        <location evidence="1">Extracellular space</location>
        <location evidence="1">Apoplast</location>
    </subcellularLocation>
</comment>
<keyword evidence="4" id="KW-1185">Reference proteome</keyword>
<dbReference type="Proteomes" id="UP000685013">
    <property type="component" value="Chromosome 10"/>
</dbReference>
<evidence type="ECO:0000256" key="1">
    <source>
        <dbReference type="RuleBase" id="RU363099"/>
    </source>
</evidence>
<feature type="compositionally biased region" description="Basic and acidic residues" evidence="2">
    <location>
        <begin position="123"/>
        <end position="142"/>
    </location>
</feature>
<feature type="region of interest" description="Disordered" evidence="2">
    <location>
        <begin position="116"/>
        <end position="148"/>
    </location>
</feature>
<evidence type="ECO:0000256" key="2">
    <source>
        <dbReference type="SAM" id="MobiDB-lite"/>
    </source>
</evidence>
<organism evidence="3 4">
    <name type="scientific">Cucurbita argyrosperma subsp. sororia</name>
    <dbReference type="NCBI Taxonomy" id="37648"/>
    <lineage>
        <taxon>Eukaryota</taxon>
        <taxon>Viridiplantae</taxon>
        <taxon>Streptophyta</taxon>
        <taxon>Embryophyta</taxon>
        <taxon>Tracheophyta</taxon>
        <taxon>Spermatophyta</taxon>
        <taxon>Magnoliopsida</taxon>
        <taxon>eudicotyledons</taxon>
        <taxon>Gunneridae</taxon>
        <taxon>Pentapetalae</taxon>
        <taxon>rosids</taxon>
        <taxon>fabids</taxon>
        <taxon>Cucurbitales</taxon>
        <taxon>Cucurbitaceae</taxon>
        <taxon>Cucurbiteae</taxon>
        <taxon>Cucurbita</taxon>
    </lineage>
</organism>